<reference evidence="9 10" key="2">
    <citation type="journal article" date="2015" name="Stand. Genomic Sci.">
        <title>Draft genome sequence of Cellulomonas carbonis T26(T) and comparative analysis of six Cellulomonas genomes.</title>
        <authorList>
            <person name="Zhuang W."/>
            <person name="Zhang S."/>
            <person name="Xia X."/>
            <person name="Wang G."/>
        </authorList>
    </citation>
    <scope>NUCLEOTIDE SEQUENCE [LARGE SCALE GENOMIC DNA]</scope>
    <source>
        <strain evidence="9 10">T26</strain>
    </source>
</reference>
<keyword evidence="3" id="KW-0201">Cytochrome c-type biogenesis</keyword>
<dbReference type="Proteomes" id="UP000029839">
    <property type="component" value="Unassembled WGS sequence"/>
</dbReference>
<keyword evidence="2 7" id="KW-0812">Transmembrane</keyword>
<name>A0A0A0BXY3_9CELL</name>
<reference evidence="9 10" key="1">
    <citation type="submission" date="2013-08" db="EMBL/GenBank/DDBJ databases">
        <title>Genome sequencing of Cellulomonas carbonis T26.</title>
        <authorList>
            <person name="Chen F."/>
            <person name="Li Y."/>
            <person name="Wang G."/>
        </authorList>
    </citation>
    <scope>NUCLEOTIDE SEQUENCE [LARGE SCALE GENOMIC DNA]</scope>
    <source>
        <strain evidence="9 10">T26</strain>
    </source>
</reference>
<feature type="transmembrane region" description="Helical" evidence="7">
    <location>
        <begin position="128"/>
        <end position="146"/>
    </location>
</feature>
<feature type="domain" description="ResB-like" evidence="8">
    <location>
        <begin position="69"/>
        <end position="539"/>
    </location>
</feature>
<feature type="compositionally biased region" description="Low complexity" evidence="6">
    <location>
        <begin position="549"/>
        <end position="563"/>
    </location>
</feature>
<evidence type="ECO:0000256" key="6">
    <source>
        <dbReference type="SAM" id="MobiDB-lite"/>
    </source>
</evidence>
<keyword evidence="5 7" id="KW-0472">Membrane</keyword>
<feature type="region of interest" description="Disordered" evidence="6">
    <location>
        <begin position="1"/>
        <end position="25"/>
    </location>
</feature>
<dbReference type="AlphaFoldDB" id="A0A0A0BXY3"/>
<comment type="subcellular location">
    <subcellularLocation>
        <location evidence="1">Membrane</location>
        <topology evidence="1">Multi-pass membrane protein</topology>
    </subcellularLocation>
</comment>
<dbReference type="InterPro" id="IPR023494">
    <property type="entry name" value="Cyt_c_bgen_Ccs1/CcsB/ResB"/>
</dbReference>
<evidence type="ECO:0000313" key="9">
    <source>
        <dbReference type="EMBL" id="KGM12756.1"/>
    </source>
</evidence>
<protein>
    <submittedName>
        <fullName evidence="9">Cytochrome C biogenesis protein</fullName>
    </submittedName>
</protein>
<feature type="region of interest" description="Disordered" evidence="6">
    <location>
        <begin position="549"/>
        <end position="569"/>
    </location>
</feature>
<feature type="transmembrane region" description="Helical" evidence="7">
    <location>
        <begin position="72"/>
        <end position="89"/>
    </location>
</feature>
<evidence type="ECO:0000256" key="2">
    <source>
        <dbReference type="ARBA" id="ARBA00022692"/>
    </source>
</evidence>
<feature type="transmembrane region" description="Helical" evidence="7">
    <location>
        <begin position="490"/>
        <end position="508"/>
    </location>
</feature>
<proteinExistence type="predicted"/>
<organism evidence="9 10">
    <name type="scientific">Cellulomonas carbonis T26</name>
    <dbReference type="NCBI Taxonomy" id="947969"/>
    <lineage>
        <taxon>Bacteria</taxon>
        <taxon>Bacillati</taxon>
        <taxon>Actinomycetota</taxon>
        <taxon>Actinomycetes</taxon>
        <taxon>Micrococcales</taxon>
        <taxon>Cellulomonadaceae</taxon>
        <taxon>Cellulomonas</taxon>
    </lineage>
</organism>
<evidence type="ECO:0000256" key="5">
    <source>
        <dbReference type="ARBA" id="ARBA00023136"/>
    </source>
</evidence>
<dbReference type="GO" id="GO:0016020">
    <property type="term" value="C:membrane"/>
    <property type="evidence" value="ECO:0007669"/>
    <property type="project" value="UniProtKB-SubCell"/>
</dbReference>
<evidence type="ECO:0000259" key="8">
    <source>
        <dbReference type="Pfam" id="PF05140"/>
    </source>
</evidence>
<evidence type="ECO:0000256" key="1">
    <source>
        <dbReference type="ARBA" id="ARBA00004141"/>
    </source>
</evidence>
<dbReference type="InterPro" id="IPR007816">
    <property type="entry name" value="ResB-like_domain"/>
</dbReference>
<dbReference type="PANTHER" id="PTHR31566:SF0">
    <property type="entry name" value="CYTOCHROME C BIOGENESIS PROTEIN CCS1, CHLOROPLASTIC"/>
    <property type="match status" value="1"/>
</dbReference>
<evidence type="ECO:0000256" key="4">
    <source>
        <dbReference type="ARBA" id="ARBA00022989"/>
    </source>
</evidence>
<keyword evidence="4 7" id="KW-1133">Transmembrane helix</keyword>
<evidence type="ECO:0000256" key="7">
    <source>
        <dbReference type="SAM" id="Phobius"/>
    </source>
</evidence>
<dbReference type="GO" id="GO:0017004">
    <property type="term" value="P:cytochrome complex assembly"/>
    <property type="evidence" value="ECO:0007669"/>
    <property type="project" value="UniProtKB-KW"/>
</dbReference>
<evidence type="ECO:0000256" key="3">
    <source>
        <dbReference type="ARBA" id="ARBA00022748"/>
    </source>
</evidence>
<dbReference type="EMBL" id="AXCY01000001">
    <property type="protein sequence ID" value="KGM12756.1"/>
    <property type="molecule type" value="Genomic_DNA"/>
</dbReference>
<dbReference type="PANTHER" id="PTHR31566">
    <property type="entry name" value="CYTOCHROME C BIOGENESIS PROTEIN CCS1, CHLOROPLASTIC"/>
    <property type="match status" value="1"/>
</dbReference>
<evidence type="ECO:0000313" key="10">
    <source>
        <dbReference type="Proteomes" id="UP000029839"/>
    </source>
</evidence>
<sequence length="569" mass="60652">MTEPIDAWPGSAVAEAAGSRPTGDALEDAAVSDRLEEAARPGVMAMPPRPTGQGLRAWGRWAWRTLTSMRTAVLLLLALALAAVPGSLLPQRGVAFDPGAVTRFVADNPVVGPWLDRLGFFEVYSSPWFAAIYLLLMVSMTGCVLPRAARLWRSTRAEPPRAPTNLARLDGHRRTTVAAERAQVLQAAASHLRARRFRVVVDDDSVRAEKGYVREAGNLVFHLSLLVLLFGVAIGSLFGFEGRVIVVEGASFTNTRLQYDEFTPGPLTDAETLSPFSVTLDDFTARFETAGPQRGSAREFQADLTVLRTPGGDAQKVTVEVNHPLQVEGTKMFLTGHGYAPVVSVTDGRGQTVFSGPVVFVPFDGNLSSEGVIKVPDGQPTQLGFEGFFLPTASVNPEAGPRSLYPDLVDPQLLLTAYTGDLGLGDGAPQSVFRLDKTDLSQVMDGGEPFARALRPGESMTLPDGQGTLTFESVSRFANFQIAYDPGKELSLVAAVALLLGLTASLAVRRRRVWVRVTAASAGGPVTVEAASYALTRREPVPGELSSLLAALPGAEPAGNGAAPHDRED</sequence>
<feature type="transmembrane region" description="Helical" evidence="7">
    <location>
        <begin position="219"/>
        <end position="240"/>
    </location>
</feature>
<accession>A0A0A0BXY3</accession>
<comment type="caution">
    <text evidence="9">The sequence shown here is derived from an EMBL/GenBank/DDBJ whole genome shotgun (WGS) entry which is preliminary data.</text>
</comment>
<keyword evidence="10" id="KW-1185">Reference proteome</keyword>
<dbReference type="Pfam" id="PF05140">
    <property type="entry name" value="ResB"/>
    <property type="match status" value="1"/>
</dbReference>
<gene>
    <name evidence="9" type="ORF">N868_00305</name>
</gene>